<protein>
    <submittedName>
        <fullName evidence="4">EamA family transporter</fullName>
    </submittedName>
</protein>
<dbReference type="GO" id="GO:0016020">
    <property type="term" value="C:membrane"/>
    <property type="evidence" value="ECO:0007669"/>
    <property type="project" value="InterPro"/>
</dbReference>
<feature type="transmembrane region" description="Helical" evidence="2">
    <location>
        <begin position="288"/>
        <end position="304"/>
    </location>
</feature>
<dbReference type="InterPro" id="IPR000620">
    <property type="entry name" value="EamA_dom"/>
</dbReference>
<feature type="domain" description="EamA" evidence="3">
    <location>
        <begin position="207"/>
        <end position="301"/>
    </location>
</feature>
<evidence type="ECO:0000313" key="5">
    <source>
        <dbReference type="Proteomes" id="UP000442619"/>
    </source>
</evidence>
<evidence type="ECO:0000259" key="3">
    <source>
        <dbReference type="Pfam" id="PF00892"/>
    </source>
</evidence>
<evidence type="ECO:0000256" key="1">
    <source>
        <dbReference type="ARBA" id="ARBA00007362"/>
    </source>
</evidence>
<feature type="transmembrane region" description="Helical" evidence="2">
    <location>
        <begin position="36"/>
        <end position="56"/>
    </location>
</feature>
<dbReference type="RefSeq" id="WP_154514604.1">
    <property type="nucleotide sequence ID" value="NZ_VUNM01000005.1"/>
</dbReference>
<comment type="similarity">
    <text evidence="1">Belongs to the EamA transporter family.</text>
</comment>
<proteinExistence type="inferred from homology"/>
<gene>
    <name evidence="4" type="ORF">FYJ79_03610</name>
</gene>
<dbReference type="Proteomes" id="UP000442619">
    <property type="component" value="Unassembled WGS sequence"/>
</dbReference>
<dbReference type="InterPro" id="IPR037185">
    <property type="entry name" value="EmrE-like"/>
</dbReference>
<dbReference type="Pfam" id="PF00892">
    <property type="entry name" value="EamA"/>
    <property type="match status" value="1"/>
</dbReference>
<dbReference type="PANTHER" id="PTHR22911">
    <property type="entry name" value="ACYL-MALONYL CONDENSING ENZYME-RELATED"/>
    <property type="match status" value="1"/>
</dbReference>
<feature type="transmembrane region" description="Helical" evidence="2">
    <location>
        <begin position="259"/>
        <end position="279"/>
    </location>
</feature>
<dbReference type="EMBL" id="VUNM01000005">
    <property type="protein sequence ID" value="MST88673.1"/>
    <property type="molecule type" value="Genomic_DNA"/>
</dbReference>
<keyword evidence="5" id="KW-1185">Reference proteome</keyword>
<comment type="caution">
    <text evidence="4">The sequence shown here is derived from an EMBL/GenBank/DDBJ whole genome shotgun (WGS) entry which is preliminary data.</text>
</comment>
<sequence length="306" mass="34141">MNLYMWLFFALTTTFMWGLAELFYKKGARPDEKYAHLKISVTVGVVMGAHAIFTLLTKNIHYDPMNLIYYFPVSFCYILSMTLSYFGMRFIEESISDPIENTSGGIVFLLCILLLAEKVSWISVLAVIAEMIGVIGVGFLDNHGATDRKKKIGKKMAIIAFAMPFCYAILDATGTFMDDIVLEMSTTTLTHVNENTIELVANTSYELTFLIVAVILMIFMWCKGVKYNLPKQGDKILAAVCETAGQFTYVFAMSGNGAIAAPIMDSVVVVSLLLSRVVLKERLTKRQYFFIFMIVAGIITLAITEA</sequence>
<keyword evidence="2" id="KW-0472">Membrane</keyword>
<evidence type="ECO:0000313" key="4">
    <source>
        <dbReference type="EMBL" id="MST88673.1"/>
    </source>
</evidence>
<accession>A0A844FSM3</accession>
<reference evidence="4 5" key="1">
    <citation type="submission" date="2019-08" db="EMBL/GenBank/DDBJ databases">
        <title>In-depth cultivation of the pig gut microbiome towards novel bacterial diversity and tailored functional studies.</title>
        <authorList>
            <person name="Wylensek D."/>
            <person name="Hitch T.C.A."/>
            <person name="Clavel T."/>
        </authorList>
    </citation>
    <scope>NUCLEOTIDE SEQUENCE [LARGE SCALE GENOMIC DNA]</scope>
    <source>
        <strain evidence="4 5">CA-Schmier-601-WT-3</strain>
    </source>
</reference>
<dbReference type="AlphaFoldDB" id="A0A844FSM3"/>
<dbReference type="Gene3D" id="1.10.3730.20">
    <property type="match status" value="1"/>
</dbReference>
<feature type="transmembrane region" description="Helical" evidence="2">
    <location>
        <begin position="121"/>
        <end position="140"/>
    </location>
</feature>
<feature type="transmembrane region" description="Helical" evidence="2">
    <location>
        <begin position="6"/>
        <end position="24"/>
    </location>
</feature>
<feature type="transmembrane region" description="Helical" evidence="2">
    <location>
        <begin position="98"/>
        <end position="115"/>
    </location>
</feature>
<dbReference type="SUPFAM" id="SSF103481">
    <property type="entry name" value="Multidrug resistance efflux transporter EmrE"/>
    <property type="match status" value="1"/>
</dbReference>
<keyword evidence="2" id="KW-1133">Transmembrane helix</keyword>
<evidence type="ECO:0000256" key="2">
    <source>
        <dbReference type="SAM" id="Phobius"/>
    </source>
</evidence>
<feature type="transmembrane region" description="Helical" evidence="2">
    <location>
        <begin position="68"/>
        <end position="86"/>
    </location>
</feature>
<feature type="transmembrane region" description="Helical" evidence="2">
    <location>
        <begin position="207"/>
        <end position="224"/>
    </location>
</feature>
<keyword evidence="2" id="KW-0812">Transmembrane</keyword>
<organism evidence="4 5">
    <name type="scientific">Sharpea porci</name>
    <dbReference type="NCBI Taxonomy" id="2652286"/>
    <lineage>
        <taxon>Bacteria</taxon>
        <taxon>Bacillati</taxon>
        <taxon>Bacillota</taxon>
        <taxon>Erysipelotrichia</taxon>
        <taxon>Erysipelotrichales</taxon>
        <taxon>Coprobacillaceae</taxon>
        <taxon>Sharpea</taxon>
    </lineage>
</organism>
<name>A0A844FSM3_9FIRM</name>